<dbReference type="PANTHER" id="PTHR45632">
    <property type="entry name" value="LD33804P"/>
    <property type="match status" value="1"/>
</dbReference>
<dbReference type="AlphaFoldDB" id="A0A1M3TVH3"/>
<name>A0A1M3TVH3_ASPLC</name>
<reference evidence="3" key="1">
    <citation type="journal article" date="2017" name="Genome Biol.">
        <title>Comparative genomics reveals high biological diversity and specific adaptations in the industrially and medically important fungal genus Aspergillus.</title>
        <authorList>
            <person name="de Vries R.P."/>
            <person name="Riley R."/>
            <person name="Wiebenga A."/>
            <person name="Aguilar-Osorio G."/>
            <person name="Amillis S."/>
            <person name="Uchima C.A."/>
            <person name="Anderluh G."/>
            <person name="Asadollahi M."/>
            <person name="Askin M."/>
            <person name="Barry K."/>
            <person name="Battaglia E."/>
            <person name="Bayram O."/>
            <person name="Benocci T."/>
            <person name="Braus-Stromeyer S.A."/>
            <person name="Caldana C."/>
            <person name="Canovas D."/>
            <person name="Cerqueira G.C."/>
            <person name="Chen F."/>
            <person name="Chen W."/>
            <person name="Choi C."/>
            <person name="Clum A."/>
            <person name="Dos Santos R.A."/>
            <person name="Damasio A.R."/>
            <person name="Diallinas G."/>
            <person name="Emri T."/>
            <person name="Fekete E."/>
            <person name="Flipphi M."/>
            <person name="Freyberg S."/>
            <person name="Gallo A."/>
            <person name="Gournas C."/>
            <person name="Habgood R."/>
            <person name="Hainaut M."/>
            <person name="Harispe M.L."/>
            <person name="Henrissat B."/>
            <person name="Hilden K.S."/>
            <person name="Hope R."/>
            <person name="Hossain A."/>
            <person name="Karabika E."/>
            <person name="Karaffa L."/>
            <person name="Karanyi Z."/>
            <person name="Krasevec N."/>
            <person name="Kuo A."/>
            <person name="Kusch H."/>
            <person name="LaButti K."/>
            <person name="Lagendijk E.L."/>
            <person name="Lapidus A."/>
            <person name="Levasseur A."/>
            <person name="Lindquist E."/>
            <person name="Lipzen A."/>
            <person name="Logrieco A.F."/>
            <person name="MacCabe A."/>
            <person name="Maekelae M.R."/>
            <person name="Malavazi I."/>
            <person name="Melin P."/>
            <person name="Meyer V."/>
            <person name="Mielnichuk N."/>
            <person name="Miskei M."/>
            <person name="Molnar A.P."/>
            <person name="Mule G."/>
            <person name="Ngan C.Y."/>
            <person name="Orejas M."/>
            <person name="Orosz E."/>
            <person name="Ouedraogo J.P."/>
            <person name="Overkamp K.M."/>
            <person name="Park H.-S."/>
            <person name="Perrone G."/>
            <person name="Piumi F."/>
            <person name="Punt P.J."/>
            <person name="Ram A.F."/>
            <person name="Ramon A."/>
            <person name="Rauscher S."/>
            <person name="Record E."/>
            <person name="Riano-Pachon D.M."/>
            <person name="Robert V."/>
            <person name="Roehrig J."/>
            <person name="Ruller R."/>
            <person name="Salamov A."/>
            <person name="Salih N.S."/>
            <person name="Samson R.A."/>
            <person name="Sandor E."/>
            <person name="Sanguinetti M."/>
            <person name="Schuetze T."/>
            <person name="Sepcic K."/>
            <person name="Shelest E."/>
            <person name="Sherlock G."/>
            <person name="Sophianopoulou V."/>
            <person name="Squina F.M."/>
            <person name="Sun H."/>
            <person name="Susca A."/>
            <person name="Todd R.B."/>
            <person name="Tsang A."/>
            <person name="Unkles S.E."/>
            <person name="van de Wiele N."/>
            <person name="van Rossen-Uffink D."/>
            <person name="Oliveira J.V."/>
            <person name="Vesth T.C."/>
            <person name="Visser J."/>
            <person name="Yu J.-H."/>
            <person name="Zhou M."/>
            <person name="Andersen M.R."/>
            <person name="Archer D.B."/>
            <person name="Baker S.E."/>
            <person name="Benoit I."/>
            <person name="Brakhage A.A."/>
            <person name="Braus G.H."/>
            <person name="Fischer R."/>
            <person name="Frisvad J.C."/>
            <person name="Goldman G.H."/>
            <person name="Houbraken J."/>
            <person name="Oakley B."/>
            <person name="Pocsi I."/>
            <person name="Scazzocchio C."/>
            <person name="Seiboth B."/>
            <person name="vanKuyk P.A."/>
            <person name="Wortman J."/>
            <person name="Dyer P.S."/>
            <person name="Grigoriev I.V."/>
        </authorList>
    </citation>
    <scope>NUCLEOTIDE SEQUENCE [LARGE SCALE GENOMIC DNA]</scope>
    <source>
        <strain evidence="3">CBS 106.47</strain>
    </source>
</reference>
<dbReference type="OrthoDB" id="45365at2759"/>
<dbReference type="VEuPathDB" id="FungiDB:ASPFODRAFT_29274"/>
<evidence type="ECO:0000313" key="2">
    <source>
        <dbReference type="EMBL" id="OJZ90839.1"/>
    </source>
</evidence>
<evidence type="ECO:0000313" key="3">
    <source>
        <dbReference type="Proteomes" id="UP000184063"/>
    </source>
</evidence>
<protein>
    <recommendedName>
        <fullName evidence="4">Galactose oxidase</fullName>
    </recommendedName>
</protein>
<proteinExistence type="predicted"/>
<evidence type="ECO:0008006" key="4">
    <source>
        <dbReference type="Google" id="ProtNLM"/>
    </source>
</evidence>
<dbReference type="Gene3D" id="2.120.10.80">
    <property type="entry name" value="Kelch-type beta propeller"/>
    <property type="match status" value="2"/>
</dbReference>
<dbReference type="InterPro" id="IPR006652">
    <property type="entry name" value="Kelch_1"/>
</dbReference>
<gene>
    <name evidence="2" type="ORF">ASPFODRAFT_29274</name>
</gene>
<organism evidence="2 3">
    <name type="scientific">Aspergillus luchuensis (strain CBS 106.47)</name>
    <dbReference type="NCBI Taxonomy" id="1137211"/>
    <lineage>
        <taxon>Eukaryota</taxon>
        <taxon>Fungi</taxon>
        <taxon>Dikarya</taxon>
        <taxon>Ascomycota</taxon>
        <taxon>Pezizomycotina</taxon>
        <taxon>Eurotiomycetes</taxon>
        <taxon>Eurotiomycetidae</taxon>
        <taxon>Eurotiales</taxon>
        <taxon>Aspergillaceae</taxon>
        <taxon>Aspergillus</taxon>
        <taxon>Aspergillus subgen. Circumdati</taxon>
    </lineage>
</organism>
<dbReference type="InterPro" id="IPR015915">
    <property type="entry name" value="Kelch-typ_b-propeller"/>
</dbReference>
<sequence length="361" mass="38706">MRYTTTVIALAAFGLLGSVDAAPSRSSGRWVNLASIPTPRQEHGTVAIGNSIIAIVGGIAPQDNGTTAVTTDLVQLYDITSNTWRTGSASPFKVNHPNLASVDPNKLYLLGGLTDVPPPNGQDVDMNWIASKDCYVYDAATDTWAEIASMPNGTERGSSVVGVHNEMIYLAGGMTVLQTEYQDAINSVISFNTTSGLWQRLESAAAELPASRQHATGSVIGDSFYVIGGRRYGQMYQRDTVFELDLQNIEAGWRTSSGHMPTSRGGIFGGAVDGKFYVFGGEGNRDSITGVYNQTEMFDIALERWAELSPMAVSRHGTQAAVTRGCIYIPGGGLQQDGKEVMVGGKTTYHNPTSHFDVYCP</sequence>
<dbReference type="EMBL" id="KV878237">
    <property type="protein sequence ID" value="OJZ90839.1"/>
    <property type="molecule type" value="Genomic_DNA"/>
</dbReference>
<accession>A0A1M3TVH3</accession>
<evidence type="ECO:0000256" key="1">
    <source>
        <dbReference type="SAM" id="SignalP"/>
    </source>
</evidence>
<feature type="chain" id="PRO_5009898341" description="Galactose oxidase" evidence="1">
    <location>
        <begin position="22"/>
        <end position="361"/>
    </location>
</feature>
<dbReference type="SUPFAM" id="SSF117281">
    <property type="entry name" value="Kelch motif"/>
    <property type="match status" value="1"/>
</dbReference>
<dbReference type="PANTHER" id="PTHR45632:SF24">
    <property type="entry name" value="GALACTOSE OXIDASE"/>
    <property type="match status" value="1"/>
</dbReference>
<dbReference type="Pfam" id="PF24681">
    <property type="entry name" value="Kelch_KLHDC2_KLHL20_DRC7"/>
    <property type="match status" value="1"/>
</dbReference>
<keyword evidence="1" id="KW-0732">Signal</keyword>
<dbReference type="SMART" id="SM00612">
    <property type="entry name" value="Kelch"/>
    <property type="match status" value="4"/>
</dbReference>
<dbReference type="Proteomes" id="UP000184063">
    <property type="component" value="Unassembled WGS sequence"/>
</dbReference>
<feature type="signal peptide" evidence="1">
    <location>
        <begin position="1"/>
        <end position="21"/>
    </location>
</feature>